<evidence type="ECO:0000256" key="5">
    <source>
        <dbReference type="ARBA" id="ARBA00023136"/>
    </source>
</evidence>
<dbReference type="InterPro" id="IPR011701">
    <property type="entry name" value="MFS"/>
</dbReference>
<keyword evidence="3 6" id="KW-0812">Transmembrane</keyword>
<protein>
    <submittedName>
        <fullName evidence="7">MFS family permease</fullName>
    </submittedName>
</protein>
<evidence type="ECO:0000256" key="2">
    <source>
        <dbReference type="ARBA" id="ARBA00022475"/>
    </source>
</evidence>
<feature type="transmembrane region" description="Helical" evidence="6">
    <location>
        <begin position="104"/>
        <end position="125"/>
    </location>
</feature>
<reference evidence="7 8" key="1">
    <citation type="submission" date="2020-08" db="EMBL/GenBank/DDBJ databases">
        <title>Genomic Encyclopedia of Type Strains, Phase IV (KMG-V): Genome sequencing to study the core and pangenomes of soil and plant-associated prokaryotes.</title>
        <authorList>
            <person name="Whitman W."/>
        </authorList>
    </citation>
    <scope>NUCLEOTIDE SEQUENCE [LARGE SCALE GENOMIC DNA]</scope>
    <source>
        <strain evidence="7 8">SEMIA 415</strain>
    </source>
</reference>
<evidence type="ECO:0000256" key="4">
    <source>
        <dbReference type="ARBA" id="ARBA00022989"/>
    </source>
</evidence>
<evidence type="ECO:0000256" key="6">
    <source>
        <dbReference type="SAM" id="Phobius"/>
    </source>
</evidence>
<comment type="subcellular location">
    <subcellularLocation>
        <location evidence="1">Cell membrane</location>
        <topology evidence="1">Multi-pass membrane protein</topology>
    </subcellularLocation>
</comment>
<feature type="transmembrane region" description="Helical" evidence="6">
    <location>
        <begin position="294"/>
        <end position="318"/>
    </location>
</feature>
<keyword evidence="4 6" id="KW-1133">Transmembrane helix</keyword>
<dbReference type="GO" id="GO:0022857">
    <property type="term" value="F:transmembrane transporter activity"/>
    <property type="evidence" value="ECO:0007669"/>
    <property type="project" value="InterPro"/>
</dbReference>
<dbReference type="PANTHER" id="PTHR43124:SF3">
    <property type="entry name" value="CHLORAMPHENICOL EFFLUX PUMP RV0191"/>
    <property type="match status" value="1"/>
</dbReference>
<dbReference type="Proteomes" id="UP000538507">
    <property type="component" value="Unassembled WGS sequence"/>
</dbReference>
<evidence type="ECO:0000256" key="3">
    <source>
        <dbReference type="ARBA" id="ARBA00022692"/>
    </source>
</evidence>
<keyword evidence="5 6" id="KW-0472">Membrane</keyword>
<proteinExistence type="predicted"/>
<evidence type="ECO:0000313" key="8">
    <source>
        <dbReference type="Proteomes" id="UP000538507"/>
    </source>
</evidence>
<dbReference type="PANTHER" id="PTHR43124">
    <property type="entry name" value="PURINE EFFLUX PUMP PBUE"/>
    <property type="match status" value="1"/>
</dbReference>
<dbReference type="InterPro" id="IPR036259">
    <property type="entry name" value="MFS_trans_sf"/>
</dbReference>
<dbReference type="RefSeq" id="WP_183606083.1">
    <property type="nucleotide sequence ID" value="NZ_JACHAZ010000002.1"/>
</dbReference>
<feature type="transmembrane region" description="Helical" evidence="6">
    <location>
        <begin position="325"/>
        <end position="345"/>
    </location>
</feature>
<feature type="transmembrane region" description="Helical" evidence="6">
    <location>
        <begin position="201"/>
        <end position="225"/>
    </location>
</feature>
<accession>A0AAE2MGX6</accession>
<organism evidence="7 8">
    <name type="scientific">Rhizobium leguminosarum</name>
    <dbReference type="NCBI Taxonomy" id="384"/>
    <lineage>
        <taxon>Bacteria</taxon>
        <taxon>Pseudomonadati</taxon>
        <taxon>Pseudomonadota</taxon>
        <taxon>Alphaproteobacteria</taxon>
        <taxon>Hyphomicrobiales</taxon>
        <taxon>Rhizobiaceae</taxon>
        <taxon>Rhizobium/Agrobacterium group</taxon>
        <taxon>Rhizobium</taxon>
    </lineage>
</organism>
<name>A0AAE2MGX6_RHILE</name>
<dbReference type="Pfam" id="PF07690">
    <property type="entry name" value="MFS_1"/>
    <property type="match status" value="1"/>
</dbReference>
<dbReference type="Gene3D" id="1.20.1250.20">
    <property type="entry name" value="MFS general substrate transporter like domains"/>
    <property type="match status" value="1"/>
</dbReference>
<dbReference type="AlphaFoldDB" id="A0AAE2MGX6"/>
<sequence>MSEPRNRRLFLSVLSAASSYTADISIFPIVLASLSKDFGISSENSVLLAYSYNIALVTGIVPSYFAKNSRVLIALFRGGLVIFSLGALLLVTSNAFSGLLFGRVLMGLGAGVFSPLIPSIISVTFKDKTRYLSYWATTTGVVCVAAPLALIAVAQLFELRSSVALILGLSVVAFSLIAVGSSTGSDEETAPAAGNPTTNSLVGLLSVLGTVFIIYGQLTWLMYAVPLRAARDGFSDTQLALLGACPWIAFTALSYAMRKVRSDYFPRCLIFSAILSGLALVAFAGLPVNSAPGLLGVMFTVGIAMALANIPSTALAFSYVDSSKFGLVSCLDILSARLGGAFYLYQFDWSSRSPSIVLSSVPLVLLLWCTSMPQRKAG</sequence>
<gene>
    <name evidence="7" type="ORF">GGE16_000938</name>
</gene>
<dbReference type="EMBL" id="JACIGO010000001">
    <property type="protein sequence ID" value="MBB4288922.1"/>
    <property type="molecule type" value="Genomic_DNA"/>
</dbReference>
<feature type="transmembrane region" description="Helical" evidence="6">
    <location>
        <begin position="268"/>
        <end position="288"/>
    </location>
</feature>
<evidence type="ECO:0000313" key="7">
    <source>
        <dbReference type="EMBL" id="MBB4288922.1"/>
    </source>
</evidence>
<feature type="transmembrane region" description="Helical" evidence="6">
    <location>
        <begin position="132"/>
        <end position="157"/>
    </location>
</feature>
<dbReference type="SUPFAM" id="SSF103473">
    <property type="entry name" value="MFS general substrate transporter"/>
    <property type="match status" value="1"/>
</dbReference>
<dbReference type="GO" id="GO:0005886">
    <property type="term" value="C:plasma membrane"/>
    <property type="evidence" value="ECO:0007669"/>
    <property type="project" value="UniProtKB-SubCell"/>
</dbReference>
<feature type="transmembrane region" description="Helical" evidence="6">
    <location>
        <begin position="163"/>
        <end position="180"/>
    </location>
</feature>
<keyword evidence="2" id="KW-1003">Cell membrane</keyword>
<dbReference type="InterPro" id="IPR050189">
    <property type="entry name" value="MFS_Efflux_Transporters"/>
</dbReference>
<feature type="transmembrane region" description="Helical" evidence="6">
    <location>
        <begin position="237"/>
        <end position="256"/>
    </location>
</feature>
<feature type="transmembrane region" description="Helical" evidence="6">
    <location>
        <begin position="45"/>
        <end position="65"/>
    </location>
</feature>
<comment type="caution">
    <text evidence="7">The sequence shown here is derived from an EMBL/GenBank/DDBJ whole genome shotgun (WGS) entry which is preliminary data.</text>
</comment>
<feature type="transmembrane region" description="Helical" evidence="6">
    <location>
        <begin position="72"/>
        <end position="92"/>
    </location>
</feature>
<evidence type="ECO:0000256" key="1">
    <source>
        <dbReference type="ARBA" id="ARBA00004651"/>
    </source>
</evidence>